<reference evidence="2 3" key="1">
    <citation type="submission" date="2019-11" db="EMBL/GenBank/DDBJ databases">
        <authorList>
            <person name="Criscuolo A."/>
        </authorList>
    </citation>
    <scope>NUCLEOTIDE SEQUENCE [LARGE SCALE GENOMIC DNA]</scope>
    <source>
        <strain evidence="2">CIP111667</strain>
    </source>
</reference>
<dbReference type="RefSeq" id="WP_156743330.1">
    <property type="nucleotide sequence ID" value="NZ_CACRYJ010000067.1"/>
</dbReference>
<dbReference type="Pfam" id="PF19502">
    <property type="entry name" value="DUF6036"/>
    <property type="match status" value="1"/>
</dbReference>
<protein>
    <recommendedName>
        <fullName evidence="1">DUF6036 domain-containing protein</fullName>
    </recommendedName>
</protein>
<proteinExistence type="predicted"/>
<comment type="caution">
    <text evidence="2">The sequence shown here is derived from an EMBL/GenBank/DDBJ whole genome shotgun (WGS) entry which is preliminary data.</text>
</comment>
<organism evidence="2 3">
    <name type="scientific">Occultella aeris</name>
    <dbReference type="NCBI Taxonomy" id="2761496"/>
    <lineage>
        <taxon>Bacteria</taxon>
        <taxon>Bacillati</taxon>
        <taxon>Actinomycetota</taxon>
        <taxon>Actinomycetes</taxon>
        <taxon>Micrococcales</taxon>
        <taxon>Ruaniaceae</taxon>
        <taxon>Occultella</taxon>
    </lineage>
</organism>
<evidence type="ECO:0000259" key="1">
    <source>
        <dbReference type="Pfam" id="PF19502"/>
    </source>
</evidence>
<dbReference type="AlphaFoldDB" id="A0A7M4DRE9"/>
<evidence type="ECO:0000313" key="3">
    <source>
        <dbReference type="Proteomes" id="UP000419743"/>
    </source>
</evidence>
<keyword evidence="3" id="KW-1185">Reference proteome</keyword>
<feature type="domain" description="DUF6036" evidence="1">
    <location>
        <begin position="22"/>
        <end position="133"/>
    </location>
</feature>
<accession>A0A7M4DRE9</accession>
<dbReference type="EMBL" id="CACRYJ010000067">
    <property type="protein sequence ID" value="VZO40043.1"/>
    <property type="molecule type" value="Genomic_DNA"/>
</dbReference>
<dbReference type="InterPro" id="IPR045792">
    <property type="entry name" value="DUF6036"/>
</dbReference>
<dbReference type="Proteomes" id="UP000419743">
    <property type="component" value="Unassembled WGS sequence"/>
</dbReference>
<sequence>MTERRELNATEIRDLLDDIGRRLASRGLEVTALVVGGAAIALTIGTRDATTDVDAVARQAPEVYAIADEIAAEHGLLEGWFNPAAAPWVPPVAYEWSTVQIVTGGLTAHLADPRTLLAMKMLANRARDFDDLIDLARELGLKEPAELLQIVHAAYPDGVGSKMPTDEDILIDAAEIIRFAQDA</sequence>
<name>A0A7M4DRE9_9MICO</name>
<gene>
    <name evidence="2" type="ORF">HALOF300_04744</name>
</gene>
<evidence type="ECO:0000313" key="2">
    <source>
        <dbReference type="EMBL" id="VZO40043.1"/>
    </source>
</evidence>